<keyword evidence="4" id="KW-1015">Disulfide bond</keyword>
<reference evidence="8" key="1">
    <citation type="submission" date="2025-08" db="UniProtKB">
        <authorList>
            <consortium name="RefSeq"/>
        </authorList>
    </citation>
    <scope>IDENTIFICATION</scope>
</reference>
<evidence type="ECO:0000256" key="4">
    <source>
        <dbReference type="ARBA" id="ARBA00023157"/>
    </source>
</evidence>
<dbReference type="PROSITE" id="PS01225">
    <property type="entry name" value="CTCK_2"/>
    <property type="match status" value="1"/>
</dbReference>
<evidence type="ECO:0000313" key="7">
    <source>
        <dbReference type="Proteomes" id="UP000694888"/>
    </source>
</evidence>
<protein>
    <submittedName>
        <fullName evidence="8">Neuroblastoma suppressor of tumorigenicity 1-like</fullName>
    </submittedName>
</protein>
<gene>
    <name evidence="8" type="primary">LOC101859165</name>
</gene>
<evidence type="ECO:0000259" key="6">
    <source>
        <dbReference type="PROSITE" id="PS01225"/>
    </source>
</evidence>
<dbReference type="PANTHER" id="PTHR15283:SF4">
    <property type="entry name" value="BURSICON"/>
    <property type="match status" value="1"/>
</dbReference>
<proteinExistence type="predicted"/>
<dbReference type="SMART" id="SM00041">
    <property type="entry name" value="CT"/>
    <property type="match status" value="1"/>
</dbReference>
<feature type="domain" description="CTCK" evidence="6">
    <location>
        <begin position="32"/>
        <end position="122"/>
    </location>
</feature>
<dbReference type="RefSeq" id="XP_005096533.3">
    <property type="nucleotide sequence ID" value="XM_005096476.3"/>
</dbReference>
<dbReference type="Proteomes" id="UP000694888">
    <property type="component" value="Unplaced"/>
</dbReference>
<dbReference type="PANTHER" id="PTHR15283">
    <property type="entry name" value="GREMLIN 1"/>
    <property type="match status" value="1"/>
</dbReference>
<evidence type="ECO:0000256" key="3">
    <source>
        <dbReference type="ARBA" id="ARBA00022729"/>
    </source>
</evidence>
<evidence type="ECO:0000256" key="1">
    <source>
        <dbReference type="ARBA" id="ARBA00004613"/>
    </source>
</evidence>
<evidence type="ECO:0000313" key="8">
    <source>
        <dbReference type="RefSeq" id="XP_005096533.3"/>
    </source>
</evidence>
<sequence>MKAQNVVKKNEGSSLVNAIISESPVSSSSSTCRHRIETTLIAVPGCVPKSLLITRCQGSCHSRSVPEFDTDRQEVRHVEHCSCCKPMVMKFRAVRFTCPRRRQRFFVKRFGFPFRCACRPCANVPEVTAEQPYDY</sequence>
<dbReference type="InterPro" id="IPR006207">
    <property type="entry name" value="Cys_knot_C"/>
</dbReference>
<keyword evidence="2" id="KW-0964">Secreted</keyword>
<evidence type="ECO:0000256" key="5">
    <source>
        <dbReference type="PROSITE-ProRule" id="PRU00039"/>
    </source>
</evidence>
<evidence type="ECO:0000256" key="2">
    <source>
        <dbReference type="ARBA" id="ARBA00022525"/>
    </source>
</evidence>
<accession>A0ABM0JLJ0</accession>
<comment type="subcellular location">
    <subcellularLocation>
        <location evidence="1">Secreted</location>
    </subcellularLocation>
</comment>
<keyword evidence="7" id="KW-1185">Reference proteome</keyword>
<dbReference type="GeneID" id="101859165"/>
<name>A0ABM0JLJ0_APLCA</name>
<comment type="caution">
    <text evidence="5">Lacks conserved residue(s) required for the propagation of feature annotation.</text>
</comment>
<dbReference type="Gene3D" id="2.10.90.10">
    <property type="entry name" value="Cystine-knot cytokines"/>
    <property type="match status" value="1"/>
</dbReference>
<organism evidence="7 8">
    <name type="scientific">Aplysia californica</name>
    <name type="common">California sea hare</name>
    <dbReference type="NCBI Taxonomy" id="6500"/>
    <lineage>
        <taxon>Eukaryota</taxon>
        <taxon>Metazoa</taxon>
        <taxon>Spiralia</taxon>
        <taxon>Lophotrochozoa</taxon>
        <taxon>Mollusca</taxon>
        <taxon>Gastropoda</taxon>
        <taxon>Heterobranchia</taxon>
        <taxon>Euthyneura</taxon>
        <taxon>Tectipleura</taxon>
        <taxon>Aplysiida</taxon>
        <taxon>Aplysioidea</taxon>
        <taxon>Aplysiidae</taxon>
        <taxon>Aplysia</taxon>
    </lineage>
</organism>
<dbReference type="Pfam" id="PF03045">
    <property type="entry name" value="DAN"/>
    <property type="match status" value="1"/>
</dbReference>
<dbReference type="InterPro" id="IPR029034">
    <property type="entry name" value="Cystine-knot_cytokine"/>
</dbReference>
<keyword evidence="3" id="KW-0732">Signal</keyword>
<dbReference type="InterPro" id="IPR004133">
    <property type="entry name" value="DAN_dom"/>
</dbReference>